<comment type="caution">
    <text evidence="3">The sequence shown here is derived from an EMBL/GenBank/DDBJ whole genome shotgun (WGS) entry which is preliminary data.</text>
</comment>
<name>A0ABW1KF59_9ACTN</name>
<dbReference type="Proteomes" id="UP001596203">
    <property type="component" value="Unassembled WGS sequence"/>
</dbReference>
<dbReference type="InterPro" id="IPR045618">
    <property type="entry name" value="DUF6444"/>
</dbReference>
<proteinExistence type="predicted"/>
<sequence length="39" mass="4149">MGQNPRNSSKPPSSEGLDKPAPRSLRKRSGRSAGWAGRA</sequence>
<feature type="region of interest" description="Disordered" evidence="1">
    <location>
        <begin position="1"/>
        <end position="39"/>
    </location>
</feature>
<protein>
    <submittedName>
        <fullName evidence="3">DUF6444 domain-containing protein</fullName>
    </submittedName>
</protein>
<dbReference type="EMBL" id="JBHSPR010000021">
    <property type="protein sequence ID" value="MFC6019891.1"/>
    <property type="molecule type" value="Genomic_DNA"/>
</dbReference>
<evidence type="ECO:0000259" key="2">
    <source>
        <dbReference type="Pfam" id="PF20042"/>
    </source>
</evidence>
<reference evidence="4" key="1">
    <citation type="journal article" date="2019" name="Int. J. Syst. Evol. Microbiol.">
        <title>The Global Catalogue of Microorganisms (GCM) 10K type strain sequencing project: providing services to taxonomists for standard genome sequencing and annotation.</title>
        <authorList>
            <consortium name="The Broad Institute Genomics Platform"/>
            <consortium name="The Broad Institute Genome Sequencing Center for Infectious Disease"/>
            <person name="Wu L."/>
            <person name="Ma J."/>
        </authorList>
    </citation>
    <scope>NUCLEOTIDE SEQUENCE [LARGE SCALE GENOMIC DNA]</scope>
    <source>
        <strain evidence="4">ZS-35-S2</strain>
    </source>
</reference>
<evidence type="ECO:0000313" key="4">
    <source>
        <dbReference type="Proteomes" id="UP001596203"/>
    </source>
</evidence>
<evidence type="ECO:0000256" key="1">
    <source>
        <dbReference type="SAM" id="MobiDB-lite"/>
    </source>
</evidence>
<organism evidence="3 4">
    <name type="scientific">Plantactinospora solaniradicis</name>
    <dbReference type="NCBI Taxonomy" id="1723736"/>
    <lineage>
        <taxon>Bacteria</taxon>
        <taxon>Bacillati</taxon>
        <taxon>Actinomycetota</taxon>
        <taxon>Actinomycetes</taxon>
        <taxon>Micromonosporales</taxon>
        <taxon>Micromonosporaceae</taxon>
        <taxon>Plantactinospora</taxon>
    </lineage>
</organism>
<evidence type="ECO:0000313" key="3">
    <source>
        <dbReference type="EMBL" id="MFC6019891.1"/>
    </source>
</evidence>
<gene>
    <name evidence="3" type="ORF">ACFP2T_27290</name>
</gene>
<feature type="compositionally biased region" description="Polar residues" evidence="1">
    <location>
        <begin position="1"/>
        <end position="12"/>
    </location>
</feature>
<keyword evidence="4" id="KW-1185">Reference proteome</keyword>
<dbReference type="RefSeq" id="WP_377426366.1">
    <property type="nucleotide sequence ID" value="NZ_JBHSPR010000021.1"/>
</dbReference>
<feature type="domain" description="DUF6444" evidence="2">
    <location>
        <begin position="1"/>
        <end position="34"/>
    </location>
</feature>
<accession>A0ABW1KF59</accession>
<dbReference type="Pfam" id="PF20042">
    <property type="entry name" value="DUF6444"/>
    <property type="match status" value="1"/>
</dbReference>